<dbReference type="RefSeq" id="WP_022541978.1">
    <property type="nucleotide sequence ID" value="NC_022521.1"/>
</dbReference>
<dbReference type="GeneID" id="17110513"/>
<organism evidence="2 3">
    <name type="scientific">Aeropyrum camini SY1 = JCM 12091</name>
    <dbReference type="NCBI Taxonomy" id="1198449"/>
    <lineage>
        <taxon>Archaea</taxon>
        <taxon>Thermoproteota</taxon>
        <taxon>Thermoprotei</taxon>
        <taxon>Desulfurococcales</taxon>
        <taxon>Desulfurococcaceae</taxon>
        <taxon>Aeropyrum</taxon>
    </lineage>
</organism>
<proteinExistence type="predicted"/>
<gene>
    <name evidence="2" type="ORF">ACAM_1239</name>
</gene>
<evidence type="ECO:0000313" key="3">
    <source>
        <dbReference type="Proteomes" id="UP000016887"/>
    </source>
</evidence>
<dbReference type="eggNOG" id="arCOG00452">
    <property type="taxonomic scope" value="Archaea"/>
</dbReference>
<protein>
    <submittedName>
        <fullName evidence="2">Uncharacterized protein</fullName>
    </submittedName>
</protein>
<dbReference type="EMBL" id="AP012489">
    <property type="protein sequence ID" value="BAN90708.1"/>
    <property type="molecule type" value="Genomic_DNA"/>
</dbReference>
<feature type="region of interest" description="Disordered" evidence="1">
    <location>
        <begin position="145"/>
        <end position="166"/>
    </location>
</feature>
<dbReference type="STRING" id="1198449.ACAM_1239"/>
<keyword evidence="3" id="KW-1185">Reference proteome</keyword>
<dbReference type="KEGG" id="acj:ACAM_1239"/>
<sequence length="166" mass="18825">MRFWLGRGRRRSSGRREIVEALATVRQARLKLRVYKSRLYMLDSEDAGKLASRLEYIDYILEAIGLRLETILTLQPSIEAVEDLMKLPYELVKQAVKQAQDLPPDVTSLLTTIEQSLAQAIPQDTIVESSLGSEKLSPQAREILREAEKRAGDTASRRMGERQGLQ</sequence>
<accession>U3TFF5</accession>
<dbReference type="Proteomes" id="UP000016887">
    <property type="component" value="Chromosome"/>
</dbReference>
<name>U3TFF5_9CREN</name>
<dbReference type="OrthoDB" id="375759at2157"/>
<reference evidence="2 3" key="1">
    <citation type="journal article" date="2013" name="Appl. Environ. Microbiol.">
        <title>Variation of the Virus-Related Elements within Syntenic Genomes of the Hyperthermophilic Archaeon Aeropyrum.</title>
        <authorList>
            <person name="Daifuku T."/>
            <person name="Yoshida T."/>
            <person name="Kitamura T."/>
            <person name="Kawaichi S."/>
            <person name="Inoue T."/>
            <person name="Nomura K."/>
            <person name="Yoshida Y."/>
            <person name="Kuno S."/>
            <person name="Sako Y."/>
        </authorList>
    </citation>
    <scope>NUCLEOTIDE SEQUENCE [LARGE SCALE GENOMIC DNA]</scope>
    <source>
        <strain evidence="2 3">SY1</strain>
    </source>
</reference>
<evidence type="ECO:0000313" key="2">
    <source>
        <dbReference type="EMBL" id="BAN90708.1"/>
    </source>
</evidence>
<evidence type="ECO:0000256" key="1">
    <source>
        <dbReference type="SAM" id="MobiDB-lite"/>
    </source>
</evidence>
<dbReference type="AlphaFoldDB" id="U3TFF5"/>